<evidence type="ECO:0000313" key="3">
    <source>
        <dbReference type="Proteomes" id="UP000473525"/>
    </source>
</evidence>
<feature type="transmembrane region" description="Helical" evidence="1">
    <location>
        <begin position="102"/>
        <end position="121"/>
    </location>
</feature>
<feature type="transmembrane region" description="Helical" evidence="1">
    <location>
        <begin position="192"/>
        <end position="211"/>
    </location>
</feature>
<keyword evidence="1" id="KW-1133">Transmembrane helix</keyword>
<name>A0A6L6XXD3_9ACTN</name>
<feature type="transmembrane region" description="Helical" evidence="1">
    <location>
        <begin position="250"/>
        <end position="271"/>
    </location>
</feature>
<sequence length="294" mass="30174">MSWWAAAVALASAVAAGWSTALMHYGASGAERGARAAALARHVLAEWRWRLGVAASLLGLALHAVALHLGSLTLVQPLAVTALFFAMVFRDLLDHRAPPRRTVVWGAITAVGLGLFLVGAGPTGGDDQPDGRAAALLLGLGAAGAAVALRAAARFPVHGGLLLGTAGGIVFGLMAGAIKSTTSVWSAGGELLMSWPLYAMVAVGVTGFLLNQHIYNRTRLPESLPMLNLVNPLVALTFGVVVFAERPSGTALSLALECGGLAVVLTGVFVLGRTADDGPQRSAIGVEPARERRA</sequence>
<dbReference type="AlphaFoldDB" id="A0A6L6XXD3"/>
<comment type="caution">
    <text evidence="2">The sequence shown here is derived from an EMBL/GenBank/DDBJ whole genome shotgun (WGS) entry which is preliminary data.</text>
</comment>
<dbReference type="PANTHER" id="PTHR40761:SF1">
    <property type="entry name" value="CONSERVED INTEGRAL MEMBRANE ALANINE VALINE AND LEUCINE RICH PROTEIN-RELATED"/>
    <property type="match status" value="1"/>
</dbReference>
<feature type="transmembrane region" description="Helical" evidence="1">
    <location>
        <begin position="223"/>
        <end position="244"/>
    </location>
</feature>
<keyword evidence="3" id="KW-1185">Reference proteome</keyword>
<dbReference type="Proteomes" id="UP000473525">
    <property type="component" value="Unassembled WGS sequence"/>
</dbReference>
<organism evidence="2 3">
    <name type="scientific">Nocardioides agri</name>
    <dbReference type="NCBI Taxonomy" id="2682843"/>
    <lineage>
        <taxon>Bacteria</taxon>
        <taxon>Bacillati</taxon>
        <taxon>Actinomycetota</taxon>
        <taxon>Actinomycetes</taxon>
        <taxon>Propionibacteriales</taxon>
        <taxon>Nocardioidaceae</taxon>
        <taxon>Nocardioides</taxon>
    </lineage>
</organism>
<evidence type="ECO:0000256" key="1">
    <source>
        <dbReference type="SAM" id="Phobius"/>
    </source>
</evidence>
<evidence type="ECO:0000313" key="2">
    <source>
        <dbReference type="EMBL" id="MVQ51748.1"/>
    </source>
</evidence>
<dbReference type="PANTHER" id="PTHR40761">
    <property type="entry name" value="CONSERVED INTEGRAL MEMBRANE ALANINE VALINE AND LEUCINE RICH PROTEIN-RELATED"/>
    <property type="match status" value="1"/>
</dbReference>
<keyword evidence="1" id="KW-0472">Membrane</keyword>
<feature type="transmembrane region" description="Helical" evidence="1">
    <location>
        <begin position="160"/>
        <end position="180"/>
    </location>
</feature>
<dbReference type="NCBIfam" id="NF038012">
    <property type="entry name" value="DMT_1"/>
    <property type="match status" value="1"/>
</dbReference>
<proteinExistence type="predicted"/>
<feature type="transmembrane region" description="Helical" evidence="1">
    <location>
        <begin position="60"/>
        <end position="90"/>
    </location>
</feature>
<evidence type="ECO:0008006" key="4">
    <source>
        <dbReference type="Google" id="ProtNLM"/>
    </source>
</evidence>
<accession>A0A6L6XXD3</accession>
<gene>
    <name evidence="2" type="ORF">GON03_21430</name>
</gene>
<keyword evidence="1" id="KW-0812">Transmembrane</keyword>
<dbReference type="EMBL" id="WSEK01000005">
    <property type="protein sequence ID" value="MVQ51748.1"/>
    <property type="molecule type" value="Genomic_DNA"/>
</dbReference>
<dbReference type="RefSeq" id="WP_157346769.1">
    <property type="nucleotide sequence ID" value="NZ_WSEK01000005.1"/>
</dbReference>
<feature type="transmembrane region" description="Helical" evidence="1">
    <location>
        <begin position="133"/>
        <end position="153"/>
    </location>
</feature>
<protein>
    <recommendedName>
        <fullName evidence="4">EamA family transporter</fullName>
    </recommendedName>
</protein>
<reference evidence="2 3" key="1">
    <citation type="submission" date="2019-12" db="EMBL/GenBank/DDBJ databases">
        <authorList>
            <person name="Huq M.A."/>
        </authorList>
    </citation>
    <scope>NUCLEOTIDE SEQUENCE [LARGE SCALE GENOMIC DNA]</scope>
    <source>
        <strain evidence="2 3">MAH-18</strain>
    </source>
</reference>